<dbReference type="SMART" id="SM00612">
    <property type="entry name" value="Kelch"/>
    <property type="match status" value="2"/>
</dbReference>
<dbReference type="SUPFAM" id="SSF117281">
    <property type="entry name" value="Kelch motif"/>
    <property type="match status" value="1"/>
</dbReference>
<dbReference type="Gene3D" id="2.120.10.80">
    <property type="entry name" value="Kelch-type beta propeller"/>
    <property type="match status" value="1"/>
</dbReference>
<gene>
    <name evidence="3" type="ORF">OCTVUL_1B009648</name>
</gene>
<dbReference type="PANTHER" id="PTHR45632:SF3">
    <property type="entry name" value="KELCH-LIKE PROTEIN 32"/>
    <property type="match status" value="1"/>
</dbReference>
<proteinExistence type="predicted"/>
<dbReference type="AlphaFoldDB" id="A0AA36FBR0"/>
<evidence type="ECO:0000313" key="4">
    <source>
        <dbReference type="Proteomes" id="UP001162480"/>
    </source>
</evidence>
<evidence type="ECO:0000256" key="1">
    <source>
        <dbReference type="ARBA" id="ARBA00022441"/>
    </source>
</evidence>
<dbReference type="Proteomes" id="UP001162480">
    <property type="component" value="Chromosome 12"/>
</dbReference>
<evidence type="ECO:0000256" key="2">
    <source>
        <dbReference type="ARBA" id="ARBA00022737"/>
    </source>
</evidence>
<keyword evidence="4" id="KW-1185">Reference proteome</keyword>
<accession>A0AA36FBR0</accession>
<evidence type="ECO:0000313" key="3">
    <source>
        <dbReference type="EMBL" id="CAI9731449.1"/>
    </source>
</evidence>
<reference evidence="3" key="1">
    <citation type="submission" date="2023-08" db="EMBL/GenBank/DDBJ databases">
        <authorList>
            <person name="Alioto T."/>
            <person name="Alioto T."/>
            <person name="Gomez Garrido J."/>
        </authorList>
    </citation>
    <scope>NUCLEOTIDE SEQUENCE</scope>
</reference>
<dbReference type="Pfam" id="PF01344">
    <property type="entry name" value="Kelch_1"/>
    <property type="match status" value="2"/>
</dbReference>
<organism evidence="3 4">
    <name type="scientific">Octopus vulgaris</name>
    <name type="common">Common octopus</name>
    <dbReference type="NCBI Taxonomy" id="6645"/>
    <lineage>
        <taxon>Eukaryota</taxon>
        <taxon>Metazoa</taxon>
        <taxon>Spiralia</taxon>
        <taxon>Lophotrochozoa</taxon>
        <taxon>Mollusca</taxon>
        <taxon>Cephalopoda</taxon>
        <taxon>Coleoidea</taxon>
        <taxon>Octopodiformes</taxon>
        <taxon>Octopoda</taxon>
        <taxon>Incirrata</taxon>
        <taxon>Octopodidae</taxon>
        <taxon>Octopus</taxon>
    </lineage>
</organism>
<dbReference type="PANTHER" id="PTHR45632">
    <property type="entry name" value="LD33804P"/>
    <property type="match status" value="1"/>
</dbReference>
<dbReference type="EMBL" id="OX597825">
    <property type="protein sequence ID" value="CAI9731449.1"/>
    <property type="molecule type" value="Genomic_DNA"/>
</dbReference>
<keyword evidence="2" id="KW-0677">Repeat</keyword>
<sequence length="125" mass="14324">MSTHRTGLSAVILNANLYILGGFNGQHRLRSVERYNIHEKKWSRVKPMLGRRSNFAATVLEGFIYVIGGYDGQTVISTVECYDPYNRTWSPRADILYPRSAVSATTLKSQEYARYFTFYGQKDNT</sequence>
<name>A0AA36FBR0_OCTVU</name>
<protein>
    <submittedName>
        <fullName evidence="3">VDM26515.1unnamed protein product</fullName>
    </submittedName>
</protein>
<keyword evidence="1" id="KW-0880">Kelch repeat</keyword>
<dbReference type="InterPro" id="IPR015915">
    <property type="entry name" value="Kelch-typ_b-propeller"/>
</dbReference>
<dbReference type="InterPro" id="IPR006652">
    <property type="entry name" value="Kelch_1"/>
</dbReference>